<dbReference type="NCBIfam" id="NF005677">
    <property type="entry name" value="PRK07471.1"/>
    <property type="match status" value="1"/>
</dbReference>
<protein>
    <submittedName>
        <fullName evidence="1">DNA polymerase III subunit delta</fullName>
        <ecNumber evidence="1">2.7.7.7</ecNumber>
    </submittedName>
</protein>
<reference evidence="1 2" key="1">
    <citation type="submission" date="2020-03" db="EMBL/GenBank/DDBJ databases">
        <title>Roseomonas selenitidurans sp. nov. isolated from urban soil.</title>
        <authorList>
            <person name="Liu H."/>
        </authorList>
    </citation>
    <scope>NUCLEOTIDE SEQUENCE [LARGE SCALE GENOMIC DNA]</scope>
    <source>
        <strain evidence="1 2">BU-1</strain>
    </source>
</reference>
<keyword evidence="1" id="KW-0808">Transferase</keyword>
<dbReference type="SUPFAM" id="SSF52540">
    <property type="entry name" value="P-loop containing nucleoside triphosphate hydrolases"/>
    <property type="match status" value="1"/>
</dbReference>
<name>A0ABX1E6Q7_9PROT</name>
<dbReference type="InterPro" id="IPR050238">
    <property type="entry name" value="DNA_Rep/Repair_Clamp_Loader"/>
</dbReference>
<sequence length="331" mass="35222">MVDLFGHAGPAQVLERAARSGRLPHAWMLAGPPGIGKATLGYRFGRWLLAGGAEGGLPAGSAPLHLDPGHPTFRRILAGAHADLRALRPNTGEGGVKRVIRVEDSRDAIRFLAMTPAEGGWRFVLVDGAELMRPEAANALLKTLEEPPPRAVLVLTTAAPDRLLPTIRSRVRRLDLAPLAPADLDPLLMRLLPSLSTTERATLGRIAEGSAGQAVALAEGEGLAMQALVDQVLADLAGRRHWHPVAEAVAAKRDGSGFATFMALLRGALSAAVRQAARGQGAAPWLEGRALAEWSTLWDRLGQLAAETDVLSLDRKQAVLTALLWLTPPRR</sequence>
<dbReference type="Gene3D" id="3.40.50.300">
    <property type="entry name" value="P-loop containing nucleotide triphosphate hydrolases"/>
    <property type="match status" value="1"/>
</dbReference>
<accession>A0ABX1E6Q7</accession>
<dbReference type="PANTHER" id="PTHR11669">
    <property type="entry name" value="REPLICATION FACTOR C / DNA POLYMERASE III GAMMA-TAU SUBUNIT"/>
    <property type="match status" value="1"/>
</dbReference>
<dbReference type="PANTHER" id="PTHR11669:SF8">
    <property type="entry name" value="DNA POLYMERASE III SUBUNIT DELTA"/>
    <property type="match status" value="1"/>
</dbReference>
<dbReference type="Proteomes" id="UP000787635">
    <property type="component" value="Unassembled WGS sequence"/>
</dbReference>
<evidence type="ECO:0000313" key="1">
    <source>
        <dbReference type="EMBL" id="NKC31493.1"/>
    </source>
</evidence>
<gene>
    <name evidence="1" type="ORF">HEQ75_11545</name>
</gene>
<evidence type="ECO:0000313" key="2">
    <source>
        <dbReference type="Proteomes" id="UP000787635"/>
    </source>
</evidence>
<keyword evidence="1" id="KW-0548">Nucleotidyltransferase</keyword>
<dbReference type="Pfam" id="PF13177">
    <property type="entry name" value="DNA_pol3_delta2"/>
    <property type="match status" value="1"/>
</dbReference>
<comment type="caution">
    <text evidence="1">The sequence shown here is derived from an EMBL/GenBank/DDBJ whole genome shotgun (WGS) entry which is preliminary data.</text>
</comment>
<dbReference type="InterPro" id="IPR027417">
    <property type="entry name" value="P-loop_NTPase"/>
</dbReference>
<dbReference type="EMBL" id="JAAVNE010000016">
    <property type="protein sequence ID" value="NKC31493.1"/>
    <property type="molecule type" value="Genomic_DNA"/>
</dbReference>
<dbReference type="GO" id="GO:0003887">
    <property type="term" value="F:DNA-directed DNA polymerase activity"/>
    <property type="evidence" value="ECO:0007669"/>
    <property type="project" value="UniProtKB-EC"/>
</dbReference>
<organism evidence="1 2">
    <name type="scientific">Falsiroseomonas selenitidurans</name>
    <dbReference type="NCBI Taxonomy" id="2716335"/>
    <lineage>
        <taxon>Bacteria</taxon>
        <taxon>Pseudomonadati</taxon>
        <taxon>Pseudomonadota</taxon>
        <taxon>Alphaproteobacteria</taxon>
        <taxon>Acetobacterales</taxon>
        <taxon>Roseomonadaceae</taxon>
        <taxon>Falsiroseomonas</taxon>
    </lineage>
</organism>
<dbReference type="EC" id="2.7.7.7" evidence="1"/>
<proteinExistence type="predicted"/>
<keyword evidence="2" id="KW-1185">Reference proteome</keyword>